<evidence type="ECO:0000313" key="2">
    <source>
        <dbReference type="Proteomes" id="UP000746503"/>
    </source>
</evidence>
<evidence type="ECO:0000313" key="1">
    <source>
        <dbReference type="EMBL" id="NJP68769.1"/>
    </source>
</evidence>
<evidence type="ECO:0008006" key="3">
    <source>
        <dbReference type="Google" id="ProtNLM"/>
    </source>
</evidence>
<dbReference type="Proteomes" id="UP000746503">
    <property type="component" value="Unassembled WGS sequence"/>
</dbReference>
<dbReference type="EMBL" id="JAAVJB010000273">
    <property type="protein sequence ID" value="NJP68769.1"/>
    <property type="molecule type" value="Genomic_DNA"/>
</dbReference>
<accession>A0ABX1ANW9</accession>
<organism evidence="1 2">
    <name type="scientific">Streptomyces spiramenti</name>
    <dbReference type="NCBI Taxonomy" id="2720606"/>
    <lineage>
        <taxon>Bacteria</taxon>
        <taxon>Bacillati</taxon>
        <taxon>Actinomycetota</taxon>
        <taxon>Actinomycetes</taxon>
        <taxon>Kitasatosporales</taxon>
        <taxon>Streptomycetaceae</taxon>
        <taxon>Streptomyces</taxon>
    </lineage>
</organism>
<name>A0ABX1ANW9_9ACTN</name>
<proteinExistence type="predicted"/>
<reference evidence="1 2" key="1">
    <citation type="submission" date="2020-03" db="EMBL/GenBank/DDBJ databases">
        <title>Draft genome of Streptomyces sp. ventii, isolated from the Axial Seamount in the Pacific Ocean, and resequencing of the two type strains Streptomyces lonarensis strain NCL 716 and Streptomyces bohaiensis strain 11A07.</title>
        <authorList>
            <person name="Loughran R.M."/>
            <person name="Pfannmuller K.M."/>
            <person name="Wasson B.J."/>
            <person name="Deadmond M.C."/>
            <person name="Paddock B.E."/>
            <person name="Koyack M.J."/>
            <person name="Gallegos D.A."/>
            <person name="Mitchell E.A."/>
            <person name="Ushijima B."/>
            <person name="Saw J.H."/>
            <person name="Mcphail K.L."/>
            <person name="Videau P."/>
        </authorList>
    </citation>
    <scope>NUCLEOTIDE SEQUENCE [LARGE SCALE GENOMIC DNA]</scope>
    <source>
        <strain evidence="2">5675061</strain>
    </source>
</reference>
<gene>
    <name evidence="1" type="ORF">HCJ92_21360</name>
</gene>
<comment type="caution">
    <text evidence="1">The sequence shown here is derived from an EMBL/GenBank/DDBJ whole genome shotgun (WGS) entry which is preliminary data.</text>
</comment>
<sequence>MIGTTPVADRLARLAEEIVGEPPSFRLRAWDGSEAGPPDAPLVEVRHRRALRRLLWRPDRMGLARAWVAGEITVPGDLYDVLERLTLPEHGPRDRRAHVLGHADGGDGVVRAVADVPVVLEP</sequence>
<keyword evidence="2" id="KW-1185">Reference proteome</keyword>
<feature type="non-terminal residue" evidence="1">
    <location>
        <position position="122"/>
    </location>
</feature>
<protein>
    <recommendedName>
        <fullName evidence="3">SAM-dependent methyltransferase</fullName>
    </recommendedName>
</protein>